<dbReference type="InterPro" id="IPR057087">
    <property type="entry name" value="Gp12-like"/>
</dbReference>
<organism evidence="2 3">
    <name type="scientific">Pelistega indica</name>
    <dbReference type="NCBI Taxonomy" id="1414851"/>
    <lineage>
        <taxon>Bacteria</taxon>
        <taxon>Pseudomonadati</taxon>
        <taxon>Pseudomonadota</taxon>
        <taxon>Betaproteobacteria</taxon>
        <taxon>Burkholderiales</taxon>
        <taxon>Alcaligenaceae</taxon>
        <taxon>Pelistega</taxon>
    </lineage>
</organism>
<dbReference type="EMBL" id="AYSV01000007">
    <property type="protein sequence ID" value="ETD72969.1"/>
    <property type="molecule type" value="Genomic_DNA"/>
</dbReference>
<dbReference type="RefSeq" id="WP_023949022.1">
    <property type="nucleotide sequence ID" value="NZ_AYSV01000007.1"/>
</dbReference>
<dbReference type="Proteomes" id="UP000018766">
    <property type="component" value="Unassembled WGS sequence"/>
</dbReference>
<name>V8G8Z4_9BURK</name>
<evidence type="ECO:0000259" key="1">
    <source>
        <dbReference type="Pfam" id="PF23961"/>
    </source>
</evidence>
<protein>
    <recommendedName>
        <fullName evidence="1">Phage neck terminator protein gp12-like domain-containing protein</fullName>
    </recommendedName>
</protein>
<dbReference type="AlphaFoldDB" id="V8G8Z4"/>
<proteinExistence type="predicted"/>
<sequence length="148" mass="16364">MTLPKGTVVPQYQPELKSKAFITVNIVSQQEIGASRLVFDGAKETVKSSLISMVSISCYGKNAVEMTLKLKSILQATRVRERLRGIGGAIINMSDVRNLTYVLGASAEERGQFDVYITHSHVTTLSLEPIELVDIYTNNSIHQHITKD</sequence>
<feature type="domain" description="Phage neck terminator protein gp12-like" evidence="1">
    <location>
        <begin position="6"/>
        <end position="135"/>
    </location>
</feature>
<evidence type="ECO:0000313" key="3">
    <source>
        <dbReference type="Proteomes" id="UP000018766"/>
    </source>
</evidence>
<keyword evidence="3" id="KW-1185">Reference proteome</keyword>
<accession>V8G8Z4</accession>
<comment type="caution">
    <text evidence="2">The sequence shown here is derived from an EMBL/GenBank/DDBJ whole genome shotgun (WGS) entry which is preliminary data.</text>
</comment>
<gene>
    <name evidence="2" type="ORF">V757_01095</name>
</gene>
<reference evidence="2 3" key="1">
    <citation type="submission" date="2013-11" db="EMBL/GenBank/DDBJ databases">
        <title>Genomic analysis of Pelistega sp. HM-7.</title>
        <authorList>
            <person name="Kumbhare S.V."/>
            <person name="Shetty S.A."/>
            <person name="Sharma O."/>
            <person name="Dhotre D.P."/>
        </authorList>
    </citation>
    <scope>NUCLEOTIDE SEQUENCE [LARGE SCALE GENOMIC DNA]</scope>
    <source>
        <strain evidence="2 3">HM-7</strain>
    </source>
</reference>
<dbReference type="Pfam" id="PF23961">
    <property type="entry name" value="Phage_tail_terminator_9"/>
    <property type="match status" value="1"/>
</dbReference>
<dbReference type="NCBIfam" id="NF047498">
    <property type="entry name" value="LIC_12616_fam"/>
    <property type="match status" value="1"/>
</dbReference>
<evidence type="ECO:0000313" key="2">
    <source>
        <dbReference type="EMBL" id="ETD72969.1"/>
    </source>
</evidence>